<evidence type="ECO:0000256" key="1">
    <source>
        <dbReference type="ARBA" id="ARBA00001947"/>
    </source>
</evidence>
<dbReference type="SUPFAM" id="SSF51735">
    <property type="entry name" value="NAD(P)-binding Rossmann-fold domains"/>
    <property type="match status" value="1"/>
</dbReference>
<dbReference type="PANTHER" id="PTHR42813">
    <property type="entry name" value="ZINC-TYPE ALCOHOL DEHYDROGENASE-LIKE"/>
    <property type="match status" value="1"/>
</dbReference>
<dbReference type="Proteomes" id="UP000012174">
    <property type="component" value="Unassembled WGS sequence"/>
</dbReference>
<feature type="domain" description="Alcohol dehydrogenase-like C-terminal" evidence="6">
    <location>
        <begin position="178"/>
        <end position="316"/>
    </location>
</feature>
<dbReference type="InterPro" id="IPR013154">
    <property type="entry name" value="ADH-like_N"/>
</dbReference>
<dbReference type="EMBL" id="KB706750">
    <property type="protein sequence ID" value="EMR65958.1"/>
    <property type="molecule type" value="Genomic_DNA"/>
</dbReference>
<sequence>MRAVVWEGKPFEMATRDVPKPRIQMPEDAIIRVTSAAICGTDLHTYHGVLGSRQVPWIQGHEAIGVVVEVGSATETFKIGDRVIILCFPDSGHFVTEPTLLSIYAGYGLGKDFGNLGGCQAEYVRVPFADDSLVGIPNDPANDLDYLFLSDVFVTGWQCLDFSGFQAGDKVAVFGAGAVGLLCAYSAILRGASKVYVIDHIKSRLDKAASIGAIPVDFTAYGKGGAAAQVFELEPEGVQRACDCVGYECVNADLEAQENYIISEAVKMTATGGGIGLVGVYIDLPISKGTPNADTIPANINFPISTFFLKNLTIRGGVVDILGLSPILLQLIKSGKAKPGFVVTSEVGIEEAPQAYRRFDQKLENKVVFRFGWEGDEAGAVTE</sequence>
<protein>
    <submittedName>
        <fullName evidence="8">Putative alcohol dehydrogenase protein</fullName>
    </submittedName>
</protein>
<keyword evidence="9" id="KW-1185">Reference proteome</keyword>
<dbReference type="InterPro" id="IPR011032">
    <property type="entry name" value="GroES-like_sf"/>
</dbReference>
<evidence type="ECO:0000313" key="9">
    <source>
        <dbReference type="Proteomes" id="UP000012174"/>
    </source>
</evidence>
<dbReference type="OMA" id="CAYSAII"/>
<dbReference type="InterPro" id="IPR036291">
    <property type="entry name" value="NAD(P)-bd_dom_sf"/>
</dbReference>
<dbReference type="Gene3D" id="3.40.50.720">
    <property type="entry name" value="NAD(P)-binding Rossmann-like Domain"/>
    <property type="match status" value="1"/>
</dbReference>
<proteinExistence type="inferred from homology"/>
<evidence type="ECO:0000256" key="2">
    <source>
        <dbReference type="ARBA" id="ARBA00008072"/>
    </source>
</evidence>
<comment type="similarity">
    <text evidence="2">Belongs to the zinc-containing alcohol dehydrogenase family.</text>
</comment>
<dbReference type="OrthoDB" id="3941538at2759"/>
<reference evidence="9" key="1">
    <citation type="journal article" date="2013" name="Genome Announc.">
        <title>Draft genome sequence of the grapevine dieback fungus Eutypa lata UCR-EL1.</title>
        <authorList>
            <person name="Blanco-Ulate B."/>
            <person name="Rolshausen P.E."/>
            <person name="Cantu D."/>
        </authorList>
    </citation>
    <scope>NUCLEOTIDE SEQUENCE [LARGE SCALE GENOMIC DNA]</scope>
    <source>
        <strain evidence="9">UCR-EL1</strain>
    </source>
</reference>
<evidence type="ECO:0000259" key="6">
    <source>
        <dbReference type="Pfam" id="PF00107"/>
    </source>
</evidence>
<dbReference type="CDD" id="cd08282">
    <property type="entry name" value="PFDH_like"/>
    <property type="match status" value="1"/>
</dbReference>
<dbReference type="HOGENOM" id="CLU_026673_11_3_1"/>
<dbReference type="PANTHER" id="PTHR42813:SF3">
    <property type="entry name" value="GLUTATHIONE-INDEPENDENT FORMALDEHYDE DEHYDROGENASE"/>
    <property type="match status" value="1"/>
</dbReference>
<dbReference type="eggNOG" id="KOG0024">
    <property type="taxonomic scope" value="Eukaryota"/>
</dbReference>
<comment type="cofactor">
    <cofactor evidence="1">
        <name>Zn(2+)</name>
        <dbReference type="ChEBI" id="CHEBI:29105"/>
    </cofactor>
</comment>
<keyword evidence="3" id="KW-0479">Metal-binding</keyword>
<dbReference type="Gene3D" id="3.90.180.10">
    <property type="entry name" value="Medium-chain alcohol dehydrogenases, catalytic domain"/>
    <property type="match status" value="1"/>
</dbReference>
<dbReference type="AlphaFoldDB" id="M7SND6"/>
<dbReference type="GO" id="GO:0046872">
    <property type="term" value="F:metal ion binding"/>
    <property type="evidence" value="ECO:0007669"/>
    <property type="project" value="UniProtKB-KW"/>
</dbReference>
<accession>M7SND6</accession>
<feature type="domain" description="Alcohol dehydrogenase-like N-terminal" evidence="7">
    <location>
        <begin position="26"/>
        <end position="129"/>
    </location>
</feature>
<organism evidence="8 9">
    <name type="scientific">Eutypa lata (strain UCR-EL1)</name>
    <name type="common">Grapevine dieback disease fungus</name>
    <name type="synonym">Eutypa armeniacae</name>
    <dbReference type="NCBI Taxonomy" id="1287681"/>
    <lineage>
        <taxon>Eukaryota</taxon>
        <taxon>Fungi</taxon>
        <taxon>Dikarya</taxon>
        <taxon>Ascomycota</taxon>
        <taxon>Pezizomycotina</taxon>
        <taxon>Sordariomycetes</taxon>
        <taxon>Xylariomycetidae</taxon>
        <taxon>Xylariales</taxon>
        <taxon>Diatrypaceae</taxon>
        <taxon>Eutypa</taxon>
    </lineage>
</organism>
<keyword evidence="5" id="KW-0520">NAD</keyword>
<name>M7SND6_EUTLA</name>
<keyword evidence="4" id="KW-0862">Zinc</keyword>
<dbReference type="STRING" id="1287681.M7SND6"/>
<evidence type="ECO:0000313" key="8">
    <source>
        <dbReference type="EMBL" id="EMR65958.1"/>
    </source>
</evidence>
<evidence type="ECO:0000256" key="4">
    <source>
        <dbReference type="ARBA" id="ARBA00022833"/>
    </source>
</evidence>
<dbReference type="Pfam" id="PF00107">
    <property type="entry name" value="ADH_zinc_N"/>
    <property type="match status" value="1"/>
</dbReference>
<gene>
    <name evidence="8" type="ORF">UCREL1_7065</name>
</gene>
<dbReference type="Pfam" id="PF08240">
    <property type="entry name" value="ADH_N"/>
    <property type="match status" value="1"/>
</dbReference>
<evidence type="ECO:0000256" key="3">
    <source>
        <dbReference type="ARBA" id="ARBA00022723"/>
    </source>
</evidence>
<evidence type="ECO:0000259" key="7">
    <source>
        <dbReference type="Pfam" id="PF08240"/>
    </source>
</evidence>
<dbReference type="KEGG" id="ela:UCREL1_7065"/>
<dbReference type="SUPFAM" id="SSF50129">
    <property type="entry name" value="GroES-like"/>
    <property type="match status" value="1"/>
</dbReference>
<dbReference type="InterPro" id="IPR013149">
    <property type="entry name" value="ADH-like_C"/>
</dbReference>
<evidence type="ECO:0000256" key="5">
    <source>
        <dbReference type="ARBA" id="ARBA00023027"/>
    </source>
</evidence>